<dbReference type="EMBL" id="JBHLVO010000009">
    <property type="protein sequence ID" value="MFC0272290.1"/>
    <property type="molecule type" value="Genomic_DNA"/>
</dbReference>
<evidence type="ECO:0000256" key="2">
    <source>
        <dbReference type="ARBA" id="ARBA00023287"/>
    </source>
</evidence>
<proteinExistence type="predicted"/>
<evidence type="ECO:0000256" key="1">
    <source>
        <dbReference type="ARBA" id="ARBA00004241"/>
    </source>
</evidence>
<dbReference type="Pfam" id="PF07963">
    <property type="entry name" value="N_methyl"/>
    <property type="match status" value="1"/>
</dbReference>
<dbReference type="RefSeq" id="WP_378934457.1">
    <property type="nucleotide sequence ID" value="NZ_JBHLVO010000009.1"/>
</dbReference>
<keyword evidence="3" id="KW-0472">Membrane</keyword>
<sequence length="124" mass="14038">MLLRRIVNERRNENGLTLMEVLVVVVILGIIAAIAVPSILGMIEKVEADVCAVNRLEVERLYEREIVLHSSTHSEVLFSAFIQEHVLEPCPVEGVYMYKDGNVECSEHVHHSDKEDEGEEVPFL</sequence>
<evidence type="ECO:0000313" key="5">
    <source>
        <dbReference type="Proteomes" id="UP001589854"/>
    </source>
</evidence>
<accession>A0ABV6GFH0</accession>
<keyword evidence="5" id="KW-1185">Reference proteome</keyword>
<comment type="caution">
    <text evidence="4">The sequence shown here is derived from an EMBL/GenBank/DDBJ whole genome shotgun (WGS) entry which is preliminary data.</text>
</comment>
<gene>
    <name evidence="4" type="ORF">ACFFIX_12675</name>
</gene>
<evidence type="ECO:0000256" key="3">
    <source>
        <dbReference type="SAM" id="Phobius"/>
    </source>
</evidence>
<keyword evidence="2" id="KW-0178">Competence</keyword>
<feature type="transmembrane region" description="Helical" evidence="3">
    <location>
        <begin position="21"/>
        <end position="43"/>
    </location>
</feature>
<dbReference type="InterPro" id="IPR012902">
    <property type="entry name" value="N_methyl_site"/>
</dbReference>
<keyword evidence="3" id="KW-0812">Transmembrane</keyword>
<evidence type="ECO:0000313" key="4">
    <source>
        <dbReference type="EMBL" id="MFC0272290.1"/>
    </source>
</evidence>
<dbReference type="NCBIfam" id="TIGR02532">
    <property type="entry name" value="IV_pilin_GFxxxE"/>
    <property type="match status" value="1"/>
</dbReference>
<comment type="subcellular location">
    <subcellularLocation>
        <location evidence="1">Cell surface</location>
    </subcellularLocation>
</comment>
<dbReference type="SUPFAM" id="SSF54523">
    <property type="entry name" value="Pili subunits"/>
    <property type="match status" value="1"/>
</dbReference>
<reference evidence="4 5" key="1">
    <citation type="submission" date="2024-09" db="EMBL/GenBank/DDBJ databases">
        <authorList>
            <person name="Sun Q."/>
            <person name="Mori K."/>
        </authorList>
    </citation>
    <scope>NUCLEOTIDE SEQUENCE [LARGE SCALE GENOMIC DNA]</scope>
    <source>
        <strain evidence="4 5">CCM 7228</strain>
    </source>
</reference>
<dbReference type="InterPro" id="IPR045584">
    <property type="entry name" value="Pilin-like"/>
</dbReference>
<dbReference type="Proteomes" id="UP001589854">
    <property type="component" value="Unassembled WGS sequence"/>
</dbReference>
<dbReference type="Gene3D" id="3.30.700.10">
    <property type="entry name" value="Glycoprotein, Type 4 Pilin"/>
    <property type="match status" value="1"/>
</dbReference>
<protein>
    <submittedName>
        <fullName evidence="4">Prepilin-type N-terminal cleavage/methylation domain-containing protein</fullName>
    </submittedName>
</protein>
<keyword evidence="3" id="KW-1133">Transmembrane helix</keyword>
<organism evidence="4 5">
    <name type="scientific">Metabacillus herbersteinensis</name>
    <dbReference type="NCBI Taxonomy" id="283816"/>
    <lineage>
        <taxon>Bacteria</taxon>
        <taxon>Bacillati</taxon>
        <taxon>Bacillota</taxon>
        <taxon>Bacilli</taxon>
        <taxon>Bacillales</taxon>
        <taxon>Bacillaceae</taxon>
        <taxon>Metabacillus</taxon>
    </lineage>
</organism>
<name>A0ABV6GFH0_9BACI</name>